<protein>
    <submittedName>
        <fullName evidence="3">Peroxin/Ferlin domain-containing protein</fullName>
    </submittedName>
</protein>
<evidence type="ECO:0000256" key="1">
    <source>
        <dbReference type="SAM" id="Phobius"/>
    </source>
</evidence>
<name>A0A1I7U7Q0_9PELO</name>
<keyword evidence="1" id="KW-1133">Transmembrane helix</keyword>
<dbReference type="WBParaSite" id="Csp11.Scaffold629.g15692.t1">
    <property type="protein sequence ID" value="Csp11.Scaffold629.g15692.t1"/>
    <property type="gene ID" value="Csp11.Scaffold629.g15692"/>
</dbReference>
<organism evidence="2 3">
    <name type="scientific">Caenorhabditis tropicalis</name>
    <dbReference type="NCBI Taxonomy" id="1561998"/>
    <lineage>
        <taxon>Eukaryota</taxon>
        <taxon>Metazoa</taxon>
        <taxon>Ecdysozoa</taxon>
        <taxon>Nematoda</taxon>
        <taxon>Chromadorea</taxon>
        <taxon>Rhabditida</taxon>
        <taxon>Rhabditina</taxon>
        <taxon>Rhabditomorpha</taxon>
        <taxon>Rhabditoidea</taxon>
        <taxon>Rhabditidae</taxon>
        <taxon>Peloderinae</taxon>
        <taxon>Caenorhabditis</taxon>
    </lineage>
</organism>
<keyword evidence="2" id="KW-1185">Reference proteome</keyword>
<evidence type="ECO:0000313" key="3">
    <source>
        <dbReference type="WBParaSite" id="Csp11.Scaffold629.g15692.t1"/>
    </source>
</evidence>
<sequence>MDDKIEIVTRVITFFFPYDSKVEEYENKEWYPGDPRDYSQGHPNGHEMWGHGQIGWWQKDEKGWHWYWDDASDLVRTTYPPNVAMPSTTRGLMATTSSPSSDNISEYSDSLLAVVLAFYALLLLISFASNILLANVIKKYRWVGSLNPLSLHSKIAGHENGVALSSMRDRRIAVYHQFIAPARQRISFVEEAKGIDLMSPYCLFGWT</sequence>
<accession>A0A1I7U7Q0</accession>
<evidence type="ECO:0000313" key="2">
    <source>
        <dbReference type="Proteomes" id="UP000095282"/>
    </source>
</evidence>
<dbReference type="eggNOG" id="ENOG502TGXI">
    <property type="taxonomic scope" value="Eukaryota"/>
</dbReference>
<dbReference type="Proteomes" id="UP000095282">
    <property type="component" value="Unplaced"/>
</dbReference>
<reference evidence="3" key="1">
    <citation type="submission" date="2016-11" db="UniProtKB">
        <authorList>
            <consortium name="WormBaseParasite"/>
        </authorList>
    </citation>
    <scope>IDENTIFICATION</scope>
</reference>
<dbReference type="AlphaFoldDB" id="A0A1I7U7Q0"/>
<keyword evidence="1" id="KW-0472">Membrane</keyword>
<proteinExistence type="predicted"/>
<feature type="transmembrane region" description="Helical" evidence="1">
    <location>
        <begin position="111"/>
        <end position="133"/>
    </location>
</feature>
<keyword evidence="1" id="KW-0812">Transmembrane</keyword>